<organism evidence="9 10">
    <name type="scientific">Listeria monocytogenes serotype 4a (strain M7)</name>
    <dbReference type="NCBI Taxonomy" id="1030009"/>
    <lineage>
        <taxon>Bacteria</taxon>
        <taxon>Bacillati</taxon>
        <taxon>Bacillota</taxon>
        <taxon>Bacilli</taxon>
        <taxon>Bacillales</taxon>
        <taxon>Listeriaceae</taxon>
        <taxon>Listeria</taxon>
    </lineage>
</organism>
<dbReference type="Gene3D" id="2.60.40.1220">
    <property type="match status" value="1"/>
</dbReference>
<dbReference type="NCBIfam" id="NF033932">
    <property type="entry name" value="LapB_rpt_80"/>
    <property type="match status" value="1"/>
</dbReference>
<evidence type="ECO:0000259" key="8">
    <source>
        <dbReference type="Pfam" id="PF18981"/>
    </source>
</evidence>
<dbReference type="PROSITE" id="PS51450">
    <property type="entry name" value="LRR"/>
    <property type="match status" value="1"/>
</dbReference>
<name>A0A0E0UUE4_LISMM</name>
<proteinExistence type="inferred from homology"/>
<dbReference type="Proteomes" id="UP000000486">
    <property type="component" value="Chromosome"/>
</dbReference>
<dbReference type="InterPro" id="IPR001611">
    <property type="entry name" value="Leu-rich_rpt"/>
</dbReference>
<keyword evidence="6" id="KW-0677">Repeat</keyword>
<comment type="subcellular location">
    <subcellularLocation>
        <location evidence="1">Secreted</location>
    </subcellularLocation>
</comment>
<dbReference type="InterPro" id="IPR014755">
    <property type="entry name" value="Cu-Rt/internalin_Ig-like"/>
</dbReference>
<dbReference type="InterPro" id="IPR044056">
    <property type="entry name" value="InlI_Ig-like"/>
</dbReference>
<dbReference type="HOGENOM" id="CLU_024565_0_0_9"/>
<dbReference type="Gene3D" id="3.80.10.10">
    <property type="entry name" value="Ribonuclease Inhibitor"/>
    <property type="match status" value="1"/>
</dbReference>
<gene>
    <name evidence="9" type="ordered locus">LMM7_0579</name>
</gene>
<evidence type="ECO:0000256" key="5">
    <source>
        <dbReference type="ARBA" id="ARBA00022729"/>
    </source>
</evidence>
<protein>
    <submittedName>
        <fullName evidence="9">Putative peptidoglycan bound protein (LPXTG motif)</fullName>
    </submittedName>
</protein>
<dbReference type="Pfam" id="PF18981">
    <property type="entry name" value="InlK_D3"/>
    <property type="match status" value="2"/>
</dbReference>
<evidence type="ECO:0000256" key="6">
    <source>
        <dbReference type="ARBA" id="ARBA00022737"/>
    </source>
</evidence>
<dbReference type="GO" id="GO:0005576">
    <property type="term" value="C:extracellular region"/>
    <property type="evidence" value="ECO:0007669"/>
    <property type="project" value="UniProtKB-SubCell"/>
</dbReference>
<dbReference type="InterPro" id="IPR013783">
    <property type="entry name" value="Ig-like_fold"/>
</dbReference>
<dbReference type="InterPro" id="IPR050836">
    <property type="entry name" value="SDS22/Internalin_LRR"/>
</dbReference>
<evidence type="ECO:0000256" key="4">
    <source>
        <dbReference type="ARBA" id="ARBA00022614"/>
    </source>
</evidence>
<reference evidence="9 10" key="1">
    <citation type="journal article" date="2011" name="J. Bacteriol.">
        <title>Genome sequence of the nonpathogenic Listeria monocytogenes serovar 4a strain M7.</title>
        <authorList>
            <person name="Chen J."/>
            <person name="Xia Y."/>
            <person name="Cheng C."/>
            <person name="Fang C."/>
            <person name="Shan Y."/>
            <person name="Jin G."/>
            <person name="Fang W."/>
        </authorList>
    </citation>
    <scope>NUCLEOTIDE SEQUENCE [LARGE SCALE GENOMIC DNA]</scope>
    <source>
        <strain evidence="9 10">M7</strain>
    </source>
</reference>
<evidence type="ECO:0000256" key="3">
    <source>
        <dbReference type="ARBA" id="ARBA00022525"/>
    </source>
</evidence>
<dbReference type="InterPro" id="IPR032675">
    <property type="entry name" value="LRR_dom_sf"/>
</dbReference>
<sequence length="715" mass="79593">MKINWKIVLVFVLIFALIVPVYSKAIEAEKSVVPEQPVEPVIEEAIKETPENKETVSETPTKETIPETPTKETVSEPQKTEESTTKQPLKEPEPSKLKANSLTIPANSRIVDLFPDPVMAESLVRNLNIQIKYKNDWVVTDVITQADLDNLSFFTDLSSVIIKNIEGIQYMTNLKTINIRSDDNLQGISALLKAPNGYPKLEELTLTRAGITDVSPILKMNAPKLVFLNLSKNKISDLSPFASLPNKFPNIDEIILDNNDISNIEPMVKYTSASLRYIHFTSNYISDLSSFKDHSLPNLVEINCANQRIYLEPIEISAKYDFTVKPEEIIGVSKSIPMTTFYPTAKMDDATSMITWKQEIIEIKPTIGLKEGGITEGVNYGWDDVSSIKDNNGRVVYSGRFFQPLVYIVAPKIISYEKQLIYDIDTPLTEEQLLKDAKVVVDQPSKITTNFNDAIPSSKEPTKYVVTIEASNIDGGESVNVEVIFQPKPPIITAEEEYTYLVGETVDANQFRLDVNATLTGVGSLVDDFEEVVDFTKVGDYVVTLSSPGNPPASQTAIPVTVVVHVRESMELHIPSEFRMGVDKDLESVPILNRKQTLKCYGADGEVDLKVIDRRKLKQGWTITGAMTTFTNSSGDIIQSSLKYQSKSPGSNPVYLSNENQPIEQKQATPTETGFVSTIFDLEESLTIEIQPNDALVGDAYESKVTWTLEDAPRP</sequence>
<dbReference type="PANTHER" id="PTHR46652">
    <property type="entry name" value="LEUCINE-RICH REPEAT AND IQ DOMAIN-CONTAINING PROTEIN 1-RELATED"/>
    <property type="match status" value="1"/>
</dbReference>
<keyword evidence="4" id="KW-0433">Leucine-rich repeat</keyword>
<feature type="domain" description="Internalin I Ig-like" evidence="8">
    <location>
        <begin position="413"/>
        <end position="484"/>
    </location>
</feature>
<evidence type="ECO:0000256" key="7">
    <source>
        <dbReference type="SAM" id="MobiDB-lite"/>
    </source>
</evidence>
<evidence type="ECO:0000256" key="1">
    <source>
        <dbReference type="ARBA" id="ARBA00004613"/>
    </source>
</evidence>
<feature type="region of interest" description="Disordered" evidence="7">
    <location>
        <begin position="44"/>
        <end position="98"/>
    </location>
</feature>
<dbReference type="PATRIC" id="fig|1030009.3.peg.569"/>
<comment type="similarity">
    <text evidence="2">Belongs to the internalin family.</text>
</comment>
<feature type="compositionally biased region" description="Basic and acidic residues" evidence="7">
    <location>
        <begin position="44"/>
        <end position="96"/>
    </location>
</feature>
<dbReference type="RefSeq" id="WP_012581860.1">
    <property type="nucleotide sequence ID" value="NC_017537.1"/>
</dbReference>
<dbReference type="SUPFAM" id="SSF52058">
    <property type="entry name" value="L domain-like"/>
    <property type="match status" value="1"/>
</dbReference>
<evidence type="ECO:0000256" key="2">
    <source>
        <dbReference type="ARBA" id="ARBA00009432"/>
    </source>
</evidence>
<feature type="domain" description="Internalin I Ig-like" evidence="8">
    <location>
        <begin position="490"/>
        <end position="566"/>
    </location>
</feature>
<dbReference type="KEGG" id="lmq:LMM7_0579"/>
<keyword evidence="3" id="KW-0964">Secreted</keyword>
<keyword evidence="5" id="KW-0732">Signal</keyword>
<dbReference type="AlphaFoldDB" id="A0A0E0UUE4"/>
<accession>A0A0E0UUE4</accession>
<dbReference type="PANTHER" id="PTHR46652:SF3">
    <property type="entry name" value="LEUCINE-RICH REPEAT-CONTAINING PROTEIN 9"/>
    <property type="match status" value="1"/>
</dbReference>
<evidence type="ECO:0000313" key="10">
    <source>
        <dbReference type="Proteomes" id="UP000000486"/>
    </source>
</evidence>
<dbReference type="Gene3D" id="2.60.40.10">
    <property type="entry name" value="Immunoglobulins"/>
    <property type="match status" value="2"/>
</dbReference>
<dbReference type="EMBL" id="CP002816">
    <property type="protein sequence ID" value="AEH91585.1"/>
    <property type="molecule type" value="Genomic_DNA"/>
</dbReference>
<evidence type="ECO:0000313" key="9">
    <source>
        <dbReference type="EMBL" id="AEH91585.1"/>
    </source>
</evidence>